<reference evidence="14" key="1">
    <citation type="submission" date="2018-04" db="EMBL/GenBank/DDBJ databases">
        <title>Transcriptome assembly of Sipha flava.</title>
        <authorList>
            <person name="Scully E.D."/>
            <person name="Geib S.M."/>
            <person name="Palmer N.A."/>
            <person name="Koch K."/>
            <person name="Bradshaw J."/>
            <person name="Heng-Moss T."/>
            <person name="Sarath G."/>
        </authorList>
    </citation>
    <scope>NUCLEOTIDE SEQUENCE</scope>
</reference>
<dbReference type="Pfam" id="PF00224">
    <property type="entry name" value="PK"/>
    <property type="match status" value="1"/>
</dbReference>
<keyword evidence="11" id="KW-0324">Glycolysis</keyword>
<comment type="pathway">
    <text evidence="2">Carbohydrate degradation; glycolysis; pyruvate from D-glyceraldehyde 3-phosphate: step 5/5.</text>
</comment>
<keyword evidence="7" id="KW-0547">Nucleotide-binding</keyword>
<evidence type="ECO:0000256" key="11">
    <source>
        <dbReference type="ARBA" id="ARBA00023152"/>
    </source>
</evidence>
<keyword evidence="8 14" id="KW-0418">Kinase</keyword>
<dbReference type="GO" id="GO:0000287">
    <property type="term" value="F:magnesium ion binding"/>
    <property type="evidence" value="ECO:0007669"/>
    <property type="project" value="InterPro"/>
</dbReference>
<protein>
    <recommendedName>
        <fullName evidence="4">pyruvate kinase</fullName>
        <ecNumber evidence="4">2.7.1.40</ecNumber>
    </recommendedName>
</protein>
<sequence length="158" mass="18189">MLKMLMEAGMNIARLNFSHGTHEYHFNTVQNLRRAVECYSDKIKRPYPLAIALDTKGPEIRTGVLDGENRDVAKEVELKKGEIFRLTTDKEIENVGSSRQVYVNYANIVKVVKKNDRIYIDDGLLLLIAEEVGTLLFRVVLENRLLMEMNVFFQAKNI</sequence>
<evidence type="ECO:0000256" key="1">
    <source>
        <dbReference type="ARBA" id="ARBA00001958"/>
    </source>
</evidence>
<dbReference type="InterPro" id="IPR011037">
    <property type="entry name" value="Pyrv_Knase-like_insert_dom_sf"/>
</dbReference>
<dbReference type="GO" id="GO:0005524">
    <property type="term" value="F:ATP binding"/>
    <property type="evidence" value="ECO:0007669"/>
    <property type="project" value="UniProtKB-KW"/>
</dbReference>
<evidence type="ECO:0000256" key="6">
    <source>
        <dbReference type="ARBA" id="ARBA00022723"/>
    </source>
</evidence>
<evidence type="ECO:0000256" key="3">
    <source>
        <dbReference type="ARBA" id="ARBA00008663"/>
    </source>
</evidence>
<evidence type="ECO:0000256" key="9">
    <source>
        <dbReference type="ARBA" id="ARBA00022840"/>
    </source>
</evidence>
<evidence type="ECO:0000256" key="12">
    <source>
        <dbReference type="ARBA" id="ARBA00023317"/>
    </source>
</evidence>
<name>A0A2S2QHB8_9HEMI</name>
<keyword evidence="10" id="KW-0460">Magnesium</keyword>
<evidence type="ECO:0000256" key="7">
    <source>
        <dbReference type="ARBA" id="ARBA00022741"/>
    </source>
</evidence>
<dbReference type="InterPro" id="IPR040442">
    <property type="entry name" value="Pyrv_kinase-like_dom_sf"/>
</dbReference>
<dbReference type="Gene3D" id="2.40.33.10">
    <property type="entry name" value="PK beta-barrel domain-like"/>
    <property type="match status" value="1"/>
</dbReference>
<gene>
    <name evidence="14" type="primary">PyK_2</name>
    <name evidence="14" type="ORF">g.3</name>
</gene>
<comment type="cofactor">
    <cofactor evidence="1">
        <name>K(+)</name>
        <dbReference type="ChEBI" id="CHEBI:29103"/>
    </cofactor>
</comment>
<accession>A0A2S2QHB8</accession>
<organism evidence="14">
    <name type="scientific">Sipha flava</name>
    <name type="common">yellow sugarcane aphid</name>
    <dbReference type="NCBI Taxonomy" id="143950"/>
    <lineage>
        <taxon>Eukaryota</taxon>
        <taxon>Metazoa</taxon>
        <taxon>Ecdysozoa</taxon>
        <taxon>Arthropoda</taxon>
        <taxon>Hexapoda</taxon>
        <taxon>Insecta</taxon>
        <taxon>Pterygota</taxon>
        <taxon>Neoptera</taxon>
        <taxon>Paraneoptera</taxon>
        <taxon>Hemiptera</taxon>
        <taxon>Sternorrhyncha</taxon>
        <taxon>Aphidomorpha</taxon>
        <taxon>Aphidoidea</taxon>
        <taxon>Aphididae</taxon>
        <taxon>Sipha</taxon>
    </lineage>
</organism>
<keyword evidence="6" id="KW-0479">Metal-binding</keyword>
<comment type="similarity">
    <text evidence="3">Belongs to the pyruvate kinase family.</text>
</comment>
<dbReference type="SUPFAM" id="SSF51621">
    <property type="entry name" value="Phosphoenolpyruvate/pyruvate domain"/>
    <property type="match status" value="1"/>
</dbReference>
<dbReference type="InterPro" id="IPR015806">
    <property type="entry name" value="Pyrv_Knase_insert_dom_sf"/>
</dbReference>
<dbReference type="EC" id="2.7.1.40" evidence="4"/>
<dbReference type="GO" id="GO:0004743">
    <property type="term" value="F:pyruvate kinase activity"/>
    <property type="evidence" value="ECO:0007669"/>
    <property type="project" value="UniProtKB-EC"/>
</dbReference>
<evidence type="ECO:0000256" key="8">
    <source>
        <dbReference type="ARBA" id="ARBA00022777"/>
    </source>
</evidence>
<dbReference type="GO" id="GO:0030955">
    <property type="term" value="F:potassium ion binding"/>
    <property type="evidence" value="ECO:0007669"/>
    <property type="project" value="InterPro"/>
</dbReference>
<evidence type="ECO:0000256" key="10">
    <source>
        <dbReference type="ARBA" id="ARBA00022842"/>
    </source>
</evidence>
<dbReference type="InterPro" id="IPR001697">
    <property type="entry name" value="Pyr_Knase"/>
</dbReference>
<dbReference type="AlphaFoldDB" id="A0A2S2QHB8"/>
<dbReference type="SUPFAM" id="SSF50800">
    <property type="entry name" value="PK beta-barrel domain-like"/>
    <property type="match status" value="1"/>
</dbReference>
<dbReference type="OrthoDB" id="108365at2759"/>
<feature type="domain" description="Pyruvate kinase barrel" evidence="13">
    <location>
        <begin position="1"/>
        <end position="132"/>
    </location>
</feature>
<dbReference type="Gene3D" id="3.20.20.60">
    <property type="entry name" value="Phosphoenolpyruvate-binding domains"/>
    <property type="match status" value="1"/>
</dbReference>
<evidence type="ECO:0000256" key="4">
    <source>
        <dbReference type="ARBA" id="ARBA00012142"/>
    </source>
</evidence>
<keyword evidence="9" id="KW-0067">ATP-binding</keyword>
<keyword evidence="5" id="KW-0808">Transferase</keyword>
<proteinExistence type="inferred from homology"/>
<keyword evidence="12 14" id="KW-0670">Pyruvate</keyword>
<dbReference type="GO" id="GO:0016301">
    <property type="term" value="F:kinase activity"/>
    <property type="evidence" value="ECO:0007669"/>
    <property type="project" value="UniProtKB-KW"/>
</dbReference>
<dbReference type="EMBL" id="GGMS01007911">
    <property type="protein sequence ID" value="MBY77114.1"/>
    <property type="molecule type" value="Transcribed_RNA"/>
</dbReference>
<evidence type="ECO:0000313" key="14">
    <source>
        <dbReference type="EMBL" id="MBY77114.1"/>
    </source>
</evidence>
<dbReference type="InterPro" id="IPR015793">
    <property type="entry name" value="Pyrv_Knase_brl"/>
</dbReference>
<dbReference type="PANTHER" id="PTHR11817">
    <property type="entry name" value="PYRUVATE KINASE"/>
    <property type="match status" value="1"/>
</dbReference>
<dbReference type="InterPro" id="IPR015813">
    <property type="entry name" value="Pyrv/PenolPyrv_kinase-like_dom"/>
</dbReference>
<evidence type="ECO:0000256" key="2">
    <source>
        <dbReference type="ARBA" id="ARBA00004997"/>
    </source>
</evidence>
<dbReference type="UniPathway" id="UPA00109">
    <property type="reaction ID" value="UER00188"/>
</dbReference>
<evidence type="ECO:0000259" key="13">
    <source>
        <dbReference type="Pfam" id="PF00224"/>
    </source>
</evidence>
<evidence type="ECO:0000256" key="5">
    <source>
        <dbReference type="ARBA" id="ARBA00022679"/>
    </source>
</evidence>